<protein>
    <submittedName>
        <fullName evidence="1">Uncharacterized protein</fullName>
    </submittedName>
</protein>
<evidence type="ECO:0000313" key="2">
    <source>
        <dbReference type="Proteomes" id="UP000814128"/>
    </source>
</evidence>
<organism evidence="1 2">
    <name type="scientific">Vararia minispora EC-137</name>
    <dbReference type="NCBI Taxonomy" id="1314806"/>
    <lineage>
        <taxon>Eukaryota</taxon>
        <taxon>Fungi</taxon>
        <taxon>Dikarya</taxon>
        <taxon>Basidiomycota</taxon>
        <taxon>Agaricomycotina</taxon>
        <taxon>Agaricomycetes</taxon>
        <taxon>Russulales</taxon>
        <taxon>Lachnocladiaceae</taxon>
        <taxon>Vararia</taxon>
    </lineage>
</organism>
<reference evidence="1" key="2">
    <citation type="journal article" date="2022" name="New Phytol.">
        <title>Evolutionary transition to the ectomycorrhizal habit in the genomes of a hyperdiverse lineage of mushroom-forming fungi.</title>
        <authorList>
            <person name="Looney B."/>
            <person name="Miyauchi S."/>
            <person name="Morin E."/>
            <person name="Drula E."/>
            <person name="Courty P.E."/>
            <person name="Kohler A."/>
            <person name="Kuo A."/>
            <person name="LaButti K."/>
            <person name="Pangilinan J."/>
            <person name="Lipzen A."/>
            <person name="Riley R."/>
            <person name="Andreopoulos W."/>
            <person name="He G."/>
            <person name="Johnson J."/>
            <person name="Nolan M."/>
            <person name="Tritt A."/>
            <person name="Barry K.W."/>
            <person name="Grigoriev I.V."/>
            <person name="Nagy L.G."/>
            <person name="Hibbett D."/>
            <person name="Henrissat B."/>
            <person name="Matheny P.B."/>
            <person name="Labbe J."/>
            <person name="Martin F.M."/>
        </authorList>
    </citation>
    <scope>NUCLEOTIDE SEQUENCE</scope>
    <source>
        <strain evidence="1">EC-137</strain>
    </source>
</reference>
<reference evidence="1" key="1">
    <citation type="submission" date="2021-02" db="EMBL/GenBank/DDBJ databases">
        <authorList>
            <consortium name="DOE Joint Genome Institute"/>
            <person name="Ahrendt S."/>
            <person name="Looney B.P."/>
            <person name="Miyauchi S."/>
            <person name="Morin E."/>
            <person name="Drula E."/>
            <person name="Courty P.E."/>
            <person name="Chicoki N."/>
            <person name="Fauchery L."/>
            <person name="Kohler A."/>
            <person name="Kuo A."/>
            <person name="Labutti K."/>
            <person name="Pangilinan J."/>
            <person name="Lipzen A."/>
            <person name="Riley R."/>
            <person name="Andreopoulos W."/>
            <person name="He G."/>
            <person name="Johnson J."/>
            <person name="Barry K.W."/>
            <person name="Grigoriev I.V."/>
            <person name="Nagy L."/>
            <person name="Hibbett D."/>
            <person name="Henrissat B."/>
            <person name="Matheny P.B."/>
            <person name="Labbe J."/>
            <person name="Martin F."/>
        </authorList>
    </citation>
    <scope>NUCLEOTIDE SEQUENCE</scope>
    <source>
        <strain evidence="1">EC-137</strain>
    </source>
</reference>
<dbReference type="EMBL" id="MU273492">
    <property type="protein sequence ID" value="KAI0034898.1"/>
    <property type="molecule type" value="Genomic_DNA"/>
</dbReference>
<dbReference type="Proteomes" id="UP000814128">
    <property type="component" value="Unassembled WGS sequence"/>
</dbReference>
<name>A0ACB8QTR6_9AGAM</name>
<sequence length="1289" mass="141974">MSSDYGDDDFLDPTVLDQLDAIEATQRAAVPAKQSFVPAPAQPASRLGVPAPIDLTEDEFDALPGPNEDELRQLDAALGGKPGASKPPSRAPPQPAAGPSKPRSFARVPSIGGRQTTLTGGFLPEKSPQKSLVVSSNRQQLEPQPPRELGRKTKKWDQTAFSATGRRKKLGKVPPNPRSQPPPMKLEPDLLETSKWLYPTNVPKRDYQFNIAKHCLFDNTLVALPTGLGKTFIAGVVMLNYYRWFPTGKVMFVAPTKPLVAQQVEACHRMCGIPGRDAIDLTGEIQPKFRAVAKRVFYSTPQTLENDLVKGVVDARNIILLVVDEAHKAKGNYSYANVVRFLMSKNPHFRILALTATPSGNIEGVQDVVDSLHISRIELRSEKSLDIIQYIQKKNIEQHYIKASESIAQLRDLLSKTMQPMIQRLQNVGLVQGSPDPARFHPYRVTAAYQEIQRRRDGRSLRWVFGPLRNLQALAFAMAYLMEETVQMCYRSLKKSVEEPLKDGKPNFLGKDQNVQALMNELEKQSAAGFAVHPKMEKLKLLLVDHFGKRLPDNEGGGIDDIEEVVEYLEQDKPLLRPTRFIGQSEDKQGKKGMSQDKQQEIIRRFKAGEFNVMVATCVGEEGLDIGEVDVVVCYDTQSTPVRMLQRVGRTGRKREGYVHVLLAEGREEENWNKAVEKYERVQWQIANGFDLELYGDVERLLPADARPECLEMEMGIEPYDREKAMEQIKGTGGSTRKRKRNDDPARNIPPGTTSGFMTVAELIRKQSAAQKRRKTRKPIEFNEDAAEDDDMDEEIEAGLFAPRRTVSTPARIFSAKDKGKSRAKETKGKVQRSKSTAEASKKVPTKRRATKVATDYSASQFERQGADDSDDSSIERGLDLSPKSKETKPSRMLSPTSSNPSNNFSSSSLDIPLRRSSSPDVPLQQTRDNFVDLCTPSVGSSRSPSPPRLASSQPLPYRSPLVSPAKSSLQSRRTTTPSPHRFSKKSEDVSWLLAGSDDSPKVARTPARVSALAREKSIDITDSEPEGELMDVDDGDDDDAPSPIVPMSPVEAHSELPHSRDMPPPTTIPSRFAPPLEPSSPATPSASFPVRAGRTKKRPATAIASSSPQASLSPARKRVQHGRAPSPATSPSRPSAKARVKTKKKIRLHDAADAARRNPFLDVEAGHSADDMSAGSDDGVALELGSEGDLHFISEPGGTQVSPSYDQFAMYRQSLLSQAPRGNRAPTFAHGPVRRALFGRGGGRSAGCVSPSPVVRRVSGYDDSDEYELGSFIVDDDADITLKTSSET</sequence>
<proteinExistence type="predicted"/>
<keyword evidence="2" id="KW-1185">Reference proteome</keyword>
<gene>
    <name evidence="1" type="ORF">K488DRAFT_83505</name>
</gene>
<accession>A0ACB8QTR6</accession>
<evidence type="ECO:0000313" key="1">
    <source>
        <dbReference type="EMBL" id="KAI0034898.1"/>
    </source>
</evidence>
<comment type="caution">
    <text evidence="1">The sequence shown here is derived from an EMBL/GenBank/DDBJ whole genome shotgun (WGS) entry which is preliminary data.</text>
</comment>